<gene>
    <name evidence="2" type="ORF">O3E_00720</name>
</gene>
<keyword evidence="1" id="KW-1133">Transmembrane helix</keyword>
<dbReference type="KEGG" id="paly:O3E_00720"/>
<dbReference type="Proteomes" id="UP000031624">
    <property type="component" value="Chromosome"/>
</dbReference>
<reference evidence="2 3" key="1">
    <citation type="submission" date="2014-04" db="EMBL/GenBank/DDBJ databases">
        <title>Genome reduction and metabolic complementation of the dual endosymbionts in the whitefly Bemisia tabaci.</title>
        <authorList>
            <person name="Rao Q."/>
            <person name="Rollat-Farnier P.-A."/>
            <person name="Zhang Z.-X."/>
            <person name="Santos-Garcia D."/>
            <person name="Silva F.J."/>
            <person name="Moya A."/>
            <person name="Zhu D.-T."/>
            <person name="Klein C.C."/>
            <person name="Vavre F."/>
            <person name="Sagot M.-F."/>
            <person name="Liu S.-S."/>
            <person name="Mouton L."/>
            <person name="Wang X.-W."/>
        </authorList>
    </citation>
    <scope>NUCLEOTIDE SEQUENCE [LARGE SCALE GENOMIC DNA]</scope>
    <source>
        <strain evidence="2 3">BT-Q</strain>
    </source>
</reference>
<dbReference type="EMBL" id="CP007563">
    <property type="protein sequence ID" value="AJF24063.1"/>
    <property type="molecule type" value="Genomic_DNA"/>
</dbReference>
<keyword evidence="1" id="KW-0472">Membrane</keyword>
<accession>A0AAU8RR73</accession>
<organism evidence="2 3">
    <name type="scientific">Candidatus Portiera aleyrodidarum MED</name>
    <name type="common">Bemisia tabaci</name>
    <dbReference type="NCBI Taxonomy" id="1163752"/>
    <lineage>
        <taxon>Bacteria</taxon>
        <taxon>Pseudomonadati</taxon>
        <taxon>Pseudomonadota</taxon>
        <taxon>Gammaproteobacteria</taxon>
        <taxon>Candidatus Johnevansiales</taxon>
        <taxon>Candidatus Johnevansiaceae</taxon>
        <taxon>Candidatus Portiera</taxon>
    </lineage>
</organism>
<name>A0AAU8RR73_9GAMM</name>
<proteinExistence type="predicted"/>
<dbReference type="AlphaFoldDB" id="A0AAU8RR73"/>
<protein>
    <submittedName>
        <fullName evidence="2">Uncharacterized protein</fullName>
    </submittedName>
</protein>
<evidence type="ECO:0000256" key="1">
    <source>
        <dbReference type="SAM" id="Phobius"/>
    </source>
</evidence>
<feature type="transmembrane region" description="Helical" evidence="1">
    <location>
        <begin position="6"/>
        <end position="30"/>
    </location>
</feature>
<keyword evidence="1" id="KW-0812">Transmembrane</keyword>
<evidence type="ECO:0000313" key="3">
    <source>
        <dbReference type="Proteomes" id="UP000031624"/>
    </source>
</evidence>
<evidence type="ECO:0000313" key="2">
    <source>
        <dbReference type="EMBL" id="AJF24063.1"/>
    </source>
</evidence>
<sequence length="60" mass="7152">MFFFAFVFYVIFLSFVVSFSSLFLLLCFLLEVLGCFKDLSCCIKEFFFVMLFRVLLFVIT</sequence>